<dbReference type="PANTHER" id="PTHR10039:SF14">
    <property type="entry name" value="NACHT DOMAIN-CONTAINING PROTEIN"/>
    <property type="match status" value="1"/>
</dbReference>
<name>A0A5M3M7D9_CONPW</name>
<accession>A0A5M3M7D9</accession>
<dbReference type="Gene3D" id="2.130.10.10">
    <property type="entry name" value="YVTN repeat-like/Quinoprotein amine dehydrogenase"/>
    <property type="match status" value="1"/>
</dbReference>
<sequence length="973" mass="109407">MLAQRANGRFIFAATIVRMIDQDQPHERLPLVCSMLRGDVEQVWGDVGHLYASIIDSVEPSTRETALRYISLLANLAEPLSLSDLRLLFGLDVYPLLVPFSALVYVPPPDSRDAVQLYHSTLRDFLERRNLKQNEDSRVSANRIHHPLAIRCFRTMARMLKRDICELQDPSLLHDEIPDFPQRRDAVPRALRYACLYWFHHMERLLPDGEIQGCLLEFLEGRLLFAVEACTVLGELDSVIRLFRAARKHIMGWPASSFPGMEQTTGLLYDAWRLVVDFYDPINASALHIYESALPCAPEKSRIRLTYSRVLAEATSFTFEEGLDVQWGCVTRVIEMKTDQFELSLSPDTSQVAAFRRDTERTGTIMLWDTATGALITSYLLEDMTDAVEVVDVSKRKVEVTHGGSFVAFRDSRQCYLWWPSSQKVVKIAAPQAEVFFGPLAISRNSDKIASVSVSARASASDMSKSCTVRIHDTASLQPISSWTFPPRFKEFPIIGLDFSSKDESLLVQAEMVTQTGDCLFSLIHVIDSIDGQLLWHEQFNNYCNAIFSPDDDIILCFDITNVILLRRVVSPQNVRAVRPSSLFNFSLSTFLKDRRSSQQFLRSYEKLPAVACAKARTYKPVDLEAYPHDRPEYVADPLPDKPVAIRQGGKICALTYGGGNMKKTRWRMQNDECFGIADIVGYITAPIVDLSLTATVPPIKSPKLEMCKALQLEIEGYTRLLVSKRGDVAVYGSKAARGNKYILVGLDLQSVRDTFRCNIVPDIPKVVHSPSVDISSREQFVFSPKSTYFAVLNIRGGRGHVQVWNSRSGVLIGSAPVSPPFFVRTAGWNAIFSEDETLLALSDHVHFTSSFIGVYSLEGNTVKHLGSISPSLFCRARYLLASVTHDAVNYFYYGDNSNLFHHLQWRKATSTSVSVSSIPNLGNIIHIEHSASFQRIYCRRYMESTESALNLKRPASEGTGMYELEEDDASKA</sequence>
<dbReference type="SUPFAM" id="SSF82171">
    <property type="entry name" value="DPP6 N-terminal domain-like"/>
    <property type="match status" value="1"/>
</dbReference>
<proteinExistence type="predicted"/>
<dbReference type="OrthoDB" id="3266532at2759"/>
<keyword evidence="2" id="KW-1185">Reference proteome</keyword>
<gene>
    <name evidence="1" type="ORF">CONPUDRAFT_77659</name>
</gene>
<dbReference type="PANTHER" id="PTHR10039">
    <property type="entry name" value="AMELOGENIN"/>
    <property type="match status" value="1"/>
</dbReference>
<organism evidence="1 2">
    <name type="scientific">Coniophora puteana (strain RWD-64-598)</name>
    <name type="common">Brown rot fungus</name>
    <dbReference type="NCBI Taxonomy" id="741705"/>
    <lineage>
        <taxon>Eukaryota</taxon>
        <taxon>Fungi</taxon>
        <taxon>Dikarya</taxon>
        <taxon>Basidiomycota</taxon>
        <taxon>Agaricomycotina</taxon>
        <taxon>Agaricomycetes</taxon>
        <taxon>Agaricomycetidae</taxon>
        <taxon>Boletales</taxon>
        <taxon>Coniophorineae</taxon>
        <taxon>Coniophoraceae</taxon>
        <taxon>Coniophora</taxon>
    </lineage>
</organism>
<dbReference type="EMBL" id="JH711590">
    <property type="protein sequence ID" value="EIW74836.1"/>
    <property type="molecule type" value="Genomic_DNA"/>
</dbReference>
<dbReference type="RefSeq" id="XP_007774908.1">
    <property type="nucleotide sequence ID" value="XM_007776718.1"/>
</dbReference>
<protein>
    <recommendedName>
        <fullName evidence="3">WD40 repeat-like protein</fullName>
    </recommendedName>
</protein>
<reference evidence="2" key="1">
    <citation type="journal article" date="2012" name="Science">
        <title>The Paleozoic origin of enzymatic lignin decomposition reconstructed from 31 fungal genomes.</title>
        <authorList>
            <person name="Floudas D."/>
            <person name="Binder M."/>
            <person name="Riley R."/>
            <person name="Barry K."/>
            <person name="Blanchette R.A."/>
            <person name="Henrissat B."/>
            <person name="Martinez A.T."/>
            <person name="Otillar R."/>
            <person name="Spatafora J.W."/>
            <person name="Yadav J.S."/>
            <person name="Aerts A."/>
            <person name="Benoit I."/>
            <person name="Boyd A."/>
            <person name="Carlson A."/>
            <person name="Copeland A."/>
            <person name="Coutinho P.M."/>
            <person name="de Vries R.P."/>
            <person name="Ferreira P."/>
            <person name="Findley K."/>
            <person name="Foster B."/>
            <person name="Gaskell J."/>
            <person name="Glotzer D."/>
            <person name="Gorecki P."/>
            <person name="Heitman J."/>
            <person name="Hesse C."/>
            <person name="Hori C."/>
            <person name="Igarashi K."/>
            <person name="Jurgens J.A."/>
            <person name="Kallen N."/>
            <person name="Kersten P."/>
            <person name="Kohler A."/>
            <person name="Kuees U."/>
            <person name="Kumar T.K.A."/>
            <person name="Kuo A."/>
            <person name="LaButti K."/>
            <person name="Larrondo L.F."/>
            <person name="Lindquist E."/>
            <person name="Ling A."/>
            <person name="Lombard V."/>
            <person name="Lucas S."/>
            <person name="Lundell T."/>
            <person name="Martin R."/>
            <person name="McLaughlin D.J."/>
            <person name="Morgenstern I."/>
            <person name="Morin E."/>
            <person name="Murat C."/>
            <person name="Nagy L.G."/>
            <person name="Nolan M."/>
            <person name="Ohm R.A."/>
            <person name="Patyshakuliyeva A."/>
            <person name="Rokas A."/>
            <person name="Ruiz-Duenas F.J."/>
            <person name="Sabat G."/>
            <person name="Salamov A."/>
            <person name="Samejima M."/>
            <person name="Schmutz J."/>
            <person name="Slot J.C."/>
            <person name="St John F."/>
            <person name="Stenlid J."/>
            <person name="Sun H."/>
            <person name="Sun S."/>
            <person name="Syed K."/>
            <person name="Tsang A."/>
            <person name="Wiebenga A."/>
            <person name="Young D."/>
            <person name="Pisabarro A."/>
            <person name="Eastwood D.C."/>
            <person name="Martin F."/>
            <person name="Cullen D."/>
            <person name="Grigoriev I.V."/>
            <person name="Hibbett D.S."/>
        </authorList>
    </citation>
    <scope>NUCLEOTIDE SEQUENCE [LARGE SCALE GENOMIC DNA]</scope>
    <source>
        <strain evidence="2">RWD-64-598 SS2</strain>
    </source>
</reference>
<dbReference type="GeneID" id="19209637"/>
<dbReference type="Proteomes" id="UP000053558">
    <property type="component" value="Unassembled WGS sequence"/>
</dbReference>
<dbReference type="InterPro" id="IPR015943">
    <property type="entry name" value="WD40/YVTN_repeat-like_dom_sf"/>
</dbReference>
<evidence type="ECO:0000313" key="2">
    <source>
        <dbReference type="Proteomes" id="UP000053558"/>
    </source>
</evidence>
<dbReference type="AlphaFoldDB" id="A0A5M3M7D9"/>
<evidence type="ECO:0008006" key="3">
    <source>
        <dbReference type="Google" id="ProtNLM"/>
    </source>
</evidence>
<dbReference type="KEGG" id="cput:CONPUDRAFT_77659"/>
<evidence type="ECO:0000313" key="1">
    <source>
        <dbReference type="EMBL" id="EIW74836.1"/>
    </source>
</evidence>
<comment type="caution">
    <text evidence="1">The sequence shown here is derived from an EMBL/GenBank/DDBJ whole genome shotgun (WGS) entry which is preliminary data.</text>
</comment>